<dbReference type="RefSeq" id="WP_163645415.1">
    <property type="nucleotide sequence ID" value="NZ_CP042908.1"/>
</dbReference>
<gene>
    <name evidence="1" type="ORF">FQU78_06005</name>
</gene>
<accession>A0A6C0VGV4</accession>
<evidence type="ECO:0000313" key="2">
    <source>
        <dbReference type="Proteomes" id="UP000467371"/>
    </source>
</evidence>
<dbReference type="AlphaFoldDB" id="A0A6C0VGV4"/>
<protein>
    <recommendedName>
        <fullName evidence="3">Protein kinase domain-containing protein</fullName>
    </recommendedName>
</protein>
<name>A0A6C0VGV4_METMZ</name>
<dbReference type="EMBL" id="CP042908">
    <property type="protein sequence ID" value="QIB90677.1"/>
    <property type="molecule type" value="Genomic_DNA"/>
</dbReference>
<reference evidence="1 2" key="1">
    <citation type="journal article" date="2020" name="Environ. Microbiol. Rep.">
        <title>Redox cycling of Fe(II) and Fe(III) in magnetite accelerates aceticlastic methanogenesis by Methanosarcina mazei.</title>
        <authorList>
            <person name="Wang H."/>
            <person name="Byrne J.M."/>
            <person name="Liu P."/>
            <person name="Liu J."/>
            <person name="Dong X."/>
            <person name="Lu Y."/>
        </authorList>
    </citation>
    <scope>NUCLEOTIDE SEQUENCE [LARGE SCALE GENOMIC DNA]</scope>
    <source>
        <strain evidence="2">zm-15</strain>
    </source>
</reference>
<evidence type="ECO:0008006" key="3">
    <source>
        <dbReference type="Google" id="ProtNLM"/>
    </source>
</evidence>
<sequence>MDFSPEDRAWFDSNPDIKFGSKELGFGGAGIVYELDNNPNLVIKVPKRFIPYTDTEKMQDIDTRTKLFRVLLLKEIETYNKLKKLKIIIPTRVVKLGVKTASGEDYLGLVRPKLKTSLSDLIKLSDEQLFEFRENLVELSEAGYEVAGWLQVGIDSLGKVQIYDIGDIKHCEDKKSAYSRNGNTWYTFLYCTEKVKYFVTIQVALTRLHIFPRSEEKLDIK</sequence>
<proteinExistence type="predicted"/>
<evidence type="ECO:0000313" key="1">
    <source>
        <dbReference type="EMBL" id="QIB90677.1"/>
    </source>
</evidence>
<organism evidence="1 2">
    <name type="scientific">Methanosarcina mazei</name>
    <name type="common">Methanosarcina frisia</name>
    <dbReference type="NCBI Taxonomy" id="2209"/>
    <lineage>
        <taxon>Archaea</taxon>
        <taxon>Methanobacteriati</taxon>
        <taxon>Methanobacteriota</taxon>
        <taxon>Stenosarchaea group</taxon>
        <taxon>Methanomicrobia</taxon>
        <taxon>Methanosarcinales</taxon>
        <taxon>Methanosarcinaceae</taxon>
        <taxon>Methanosarcina</taxon>
    </lineage>
</organism>
<dbReference type="Proteomes" id="UP000467371">
    <property type="component" value="Chromosome"/>
</dbReference>
<dbReference type="GeneID" id="44086674"/>